<evidence type="ECO:0000313" key="2">
    <source>
        <dbReference type="Proteomes" id="UP000199611"/>
    </source>
</evidence>
<keyword evidence="2" id="KW-1185">Reference proteome</keyword>
<reference evidence="1 2" key="1">
    <citation type="submission" date="2016-10" db="EMBL/GenBank/DDBJ databases">
        <authorList>
            <person name="de Groot N.N."/>
        </authorList>
    </citation>
    <scope>NUCLEOTIDE SEQUENCE [LARGE SCALE GENOMIC DNA]</scope>
    <source>
        <strain evidence="1 2">DSM 9990</strain>
    </source>
</reference>
<dbReference type="OrthoDB" id="5470322at2"/>
<gene>
    <name evidence="1" type="ORF">SAMN05660836_01577</name>
</gene>
<protein>
    <submittedName>
        <fullName evidence="1">Uncharacterized protein</fullName>
    </submittedName>
</protein>
<dbReference type="STRING" id="39841.SAMN05660836_01577"/>
<organism evidence="1 2">
    <name type="scientific">Thermodesulforhabdus norvegica</name>
    <dbReference type="NCBI Taxonomy" id="39841"/>
    <lineage>
        <taxon>Bacteria</taxon>
        <taxon>Pseudomonadati</taxon>
        <taxon>Thermodesulfobacteriota</taxon>
        <taxon>Syntrophobacteria</taxon>
        <taxon>Syntrophobacterales</taxon>
        <taxon>Thermodesulforhabdaceae</taxon>
        <taxon>Thermodesulforhabdus</taxon>
    </lineage>
</organism>
<dbReference type="EMBL" id="FOUU01000004">
    <property type="protein sequence ID" value="SFM81372.1"/>
    <property type="molecule type" value="Genomic_DNA"/>
</dbReference>
<evidence type="ECO:0000313" key="1">
    <source>
        <dbReference type="EMBL" id="SFM81372.1"/>
    </source>
</evidence>
<dbReference type="RefSeq" id="WP_093394799.1">
    <property type="nucleotide sequence ID" value="NZ_FOUU01000004.1"/>
</dbReference>
<proteinExistence type="predicted"/>
<dbReference type="Proteomes" id="UP000199611">
    <property type="component" value="Unassembled WGS sequence"/>
</dbReference>
<name>A0A1I4TXA9_9BACT</name>
<accession>A0A1I4TXA9</accession>
<sequence length="280" mass="32325">MNFPIHLCQPDETKSCAACCGIYNFLSNGRDHVALRLQRNRRALQNLTPGKDDVIKSHSLRYRVQDNGEGKLFQSIFNCEFVGFLDEHCRRVGCLIHPERLGGEDLRHYSFYGQNLCRDHFCLSYYYLSLQEQRLVVTTIRDWYLYGLIITDIDLVKAVFRILSDAAGEALDVFLVAESPELSSILLRLWQYKLDWPYRMQGVARLGKYIFKGDEYREVRIPYGRYHRKVSNFDGLFVAYGSKFGSGRDIDDAEGLISRIVDDFARGYGRRKAGSHGFTA</sequence>
<dbReference type="AlphaFoldDB" id="A0A1I4TXA9"/>